<dbReference type="VEuPathDB" id="FungiDB:H257_15811"/>
<feature type="non-terminal residue" evidence="1">
    <location>
        <position position="137"/>
    </location>
</feature>
<dbReference type="Proteomes" id="UP000469452">
    <property type="component" value="Unassembled WGS sequence"/>
</dbReference>
<protein>
    <submittedName>
        <fullName evidence="1">Uncharacterized protein</fullName>
    </submittedName>
</protein>
<dbReference type="EMBL" id="VJMI01012725">
    <property type="protein sequence ID" value="KAF0749469.1"/>
    <property type="molecule type" value="Genomic_DNA"/>
</dbReference>
<evidence type="ECO:0000313" key="2">
    <source>
        <dbReference type="Proteomes" id="UP000469452"/>
    </source>
</evidence>
<sequence>MWHHAFSRDVEAAIKSDEAAAIVTDDMFFSHMGSLVYDMLSVDVPVVKVHTFVCGMCSTYSKPKDLHETLATLVDNLHRALVLSMETSSLPSSPLLLSTCHAPMWTTSSSNNMELHASSAPSSQYDLDTVIRRKLSN</sequence>
<dbReference type="AlphaFoldDB" id="A0A6A5A3I9"/>
<name>A0A6A5A3I9_APHAT</name>
<reference evidence="1 2" key="1">
    <citation type="submission" date="2019-06" db="EMBL/GenBank/DDBJ databases">
        <title>Genomics analysis of Aphanomyces spp. identifies a new class of oomycete effector associated with host adaptation.</title>
        <authorList>
            <person name="Gaulin E."/>
        </authorList>
    </citation>
    <scope>NUCLEOTIDE SEQUENCE [LARGE SCALE GENOMIC DNA]</scope>
    <source>
        <strain evidence="1 2">E</strain>
    </source>
</reference>
<organism evidence="1 2">
    <name type="scientific">Aphanomyces astaci</name>
    <name type="common">Crayfish plague agent</name>
    <dbReference type="NCBI Taxonomy" id="112090"/>
    <lineage>
        <taxon>Eukaryota</taxon>
        <taxon>Sar</taxon>
        <taxon>Stramenopiles</taxon>
        <taxon>Oomycota</taxon>
        <taxon>Saprolegniomycetes</taxon>
        <taxon>Saprolegniales</taxon>
        <taxon>Verrucalvaceae</taxon>
        <taxon>Aphanomyces</taxon>
    </lineage>
</organism>
<accession>A0A6A5A3I9</accession>
<evidence type="ECO:0000313" key="1">
    <source>
        <dbReference type="EMBL" id="KAF0749469.1"/>
    </source>
</evidence>
<proteinExistence type="predicted"/>
<gene>
    <name evidence="1" type="ORF">AaE_007039</name>
</gene>
<comment type="caution">
    <text evidence="1">The sequence shown here is derived from an EMBL/GenBank/DDBJ whole genome shotgun (WGS) entry which is preliminary data.</text>
</comment>